<keyword evidence="2" id="KW-1185">Reference proteome</keyword>
<dbReference type="EMBL" id="JZDQ02000008">
    <property type="protein sequence ID" value="OIJ27493.1"/>
    <property type="molecule type" value="Genomic_DNA"/>
</dbReference>
<name>A0A1J4N7K4_9ACTN</name>
<dbReference type="InterPro" id="IPR032710">
    <property type="entry name" value="NTF2-like_dom_sf"/>
</dbReference>
<dbReference type="STRING" id="1844.UG56_007345"/>
<evidence type="ECO:0000313" key="1">
    <source>
        <dbReference type="EMBL" id="OIJ27493.1"/>
    </source>
</evidence>
<dbReference type="PANTHER" id="PTHR38436:SF1">
    <property type="entry name" value="ESTER CYCLASE"/>
    <property type="match status" value="1"/>
</dbReference>
<dbReference type="RefSeq" id="WP_045547494.1">
    <property type="nucleotide sequence ID" value="NZ_JZDQ02000008.1"/>
</dbReference>
<dbReference type="SUPFAM" id="SSF54427">
    <property type="entry name" value="NTF2-like"/>
    <property type="match status" value="1"/>
</dbReference>
<comment type="caution">
    <text evidence="1">The sequence shown here is derived from an EMBL/GenBank/DDBJ whole genome shotgun (WGS) entry which is preliminary data.</text>
</comment>
<evidence type="ECO:0000313" key="2">
    <source>
        <dbReference type="Proteomes" id="UP000033772"/>
    </source>
</evidence>
<dbReference type="InterPro" id="IPR009959">
    <property type="entry name" value="Cyclase_SnoaL-like"/>
</dbReference>
<gene>
    <name evidence="1" type="ORF">UG56_007345</name>
</gene>
<organism evidence="1 2">
    <name type="scientific">Nocardioides luteus</name>
    <dbReference type="NCBI Taxonomy" id="1844"/>
    <lineage>
        <taxon>Bacteria</taxon>
        <taxon>Bacillati</taxon>
        <taxon>Actinomycetota</taxon>
        <taxon>Actinomycetes</taxon>
        <taxon>Propionibacteriales</taxon>
        <taxon>Nocardioidaceae</taxon>
        <taxon>Nocardioides</taxon>
    </lineage>
</organism>
<dbReference type="Pfam" id="PF07366">
    <property type="entry name" value="SnoaL"/>
    <property type="match status" value="1"/>
</dbReference>
<dbReference type="GO" id="GO:0030638">
    <property type="term" value="P:polyketide metabolic process"/>
    <property type="evidence" value="ECO:0007669"/>
    <property type="project" value="InterPro"/>
</dbReference>
<dbReference type="Gene3D" id="3.10.450.50">
    <property type="match status" value="1"/>
</dbReference>
<dbReference type="Proteomes" id="UP000033772">
    <property type="component" value="Unassembled WGS sequence"/>
</dbReference>
<reference evidence="1" key="1">
    <citation type="submission" date="2016-10" db="EMBL/GenBank/DDBJ databases">
        <title>Draft Genome Sequence of Nocardioides luteus Strain BAFB, an Alkane-Degrading Bacterium Isolated from JP-7 Polluted Soil.</title>
        <authorList>
            <person name="Brown L."/>
            <person name="Ruiz O.N."/>
            <person name="Gunasekera T."/>
        </authorList>
    </citation>
    <scope>NUCLEOTIDE SEQUENCE [LARGE SCALE GENOMIC DNA]</scope>
    <source>
        <strain evidence="1">BAFB</strain>
    </source>
</reference>
<protein>
    <submittedName>
        <fullName evidence="1">Ester cyclase</fullName>
    </submittedName>
</protein>
<sequence length="169" mass="18352">MAAQRPPDGVTNAELVRWAFDRLNAQDLASLHSFWTEDTVEYFPDATCRGVDEIAAYFSDKFAAIDGFRLDPVAIADAGDDVLAHWRLTGRHTGTLLGVGATGRTIELDGCDHFVLDDGKVRTNTVVFDQMAFARQVGLLPPDGSVVDKGLKAAFNAKTRAVQALRRSG</sequence>
<accession>A0A1J4N7K4</accession>
<dbReference type="AlphaFoldDB" id="A0A1J4N7K4"/>
<dbReference type="PANTHER" id="PTHR38436">
    <property type="entry name" value="POLYKETIDE CYCLASE SNOAL-LIKE DOMAIN"/>
    <property type="match status" value="1"/>
</dbReference>
<proteinExistence type="predicted"/>
<dbReference type="OrthoDB" id="4539871at2"/>